<dbReference type="Proteomes" id="UP000678679">
    <property type="component" value="Chromosome 1"/>
</dbReference>
<reference evidence="2 3" key="1">
    <citation type="submission" date="2021-05" db="EMBL/GenBank/DDBJ databases">
        <title>Comparative genomic studies on the polysaccharide-degrading batcterial strains of the Flammeovirga genus.</title>
        <authorList>
            <person name="Zewei F."/>
            <person name="Zheng Z."/>
            <person name="Yu L."/>
            <person name="Ruyue G."/>
            <person name="Yanhong M."/>
            <person name="Yuanyuan C."/>
            <person name="Jingyan G."/>
            <person name="Wenjun H."/>
        </authorList>
    </citation>
    <scope>NUCLEOTIDE SEQUENCE [LARGE SCALE GENOMIC DNA]</scope>
    <source>
        <strain evidence="2 3">NBRC:100898</strain>
    </source>
</reference>
<dbReference type="KEGG" id="fya:KMW28_13255"/>
<keyword evidence="1" id="KW-0732">Signal</keyword>
<name>A0AAX1MZF0_9BACT</name>
<dbReference type="RefSeq" id="WP_169666103.1">
    <property type="nucleotide sequence ID" value="NZ_CP076132.1"/>
</dbReference>
<dbReference type="AlphaFoldDB" id="A0AAX1MZF0"/>
<keyword evidence="3" id="KW-1185">Reference proteome</keyword>
<dbReference type="EMBL" id="CP076132">
    <property type="protein sequence ID" value="QWG00619.1"/>
    <property type="molecule type" value="Genomic_DNA"/>
</dbReference>
<accession>A0AAX1MZF0</accession>
<evidence type="ECO:0008006" key="4">
    <source>
        <dbReference type="Google" id="ProtNLM"/>
    </source>
</evidence>
<protein>
    <recommendedName>
        <fullName evidence="4">PEGA domain-containing protein</fullName>
    </recommendedName>
</protein>
<feature type="signal peptide" evidence="1">
    <location>
        <begin position="1"/>
        <end position="25"/>
    </location>
</feature>
<dbReference type="InterPro" id="IPR008969">
    <property type="entry name" value="CarboxyPept-like_regulatory"/>
</dbReference>
<evidence type="ECO:0000313" key="2">
    <source>
        <dbReference type="EMBL" id="QWG00619.1"/>
    </source>
</evidence>
<feature type="chain" id="PRO_5043600829" description="PEGA domain-containing protein" evidence="1">
    <location>
        <begin position="26"/>
        <end position="437"/>
    </location>
</feature>
<organism evidence="2 3">
    <name type="scientific">Flammeovirga yaeyamensis</name>
    <dbReference type="NCBI Taxonomy" id="367791"/>
    <lineage>
        <taxon>Bacteria</taxon>
        <taxon>Pseudomonadati</taxon>
        <taxon>Bacteroidota</taxon>
        <taxon>Cytophagia</taxon>
        <taxon>Cytophagales</taxon>
        <taxon>Flammeovirgaceae</taxon>
        <taxon>Flammeovirga</taxon>
    </lineage>
</organism>
<dbReference type="PROSITE" id="PS51257">
    <property type="entry name" value="PROKAR_LIPOPROTEIN"/>
    <property type="match status" value="1"/>
</dbReference>
<proteinExistence type="predicted"/>
<evidence type="ECO:0000256" key="1">
    <source>
        <dbReference type="SAM" id="SignalP"/>
    </source>
</evidence>
<gene>
    <name evidence="2" type="ORF">KMW28_13255</name>
</gene>
<evidence type="ECO:0000313" key="3">
    <source>
        <dbReference type="Proteomes" id="UP000678679"/>
    </source>
</evidence>
<dbReference type="SUPFAM" id="SSF49464">
    <property type="entry name" value="Carboxypeptidase regulatory domain-like"/>
    <property type="match status" value="1"/>
</dbReference>
<sequence>MRNFKLLFWLIGAFFLGLTSCNLNENDEEPMYEVSFTVLDEGNALEGATIIVNGDTVGTTDANGMLKESFLAGVFPYSVVAEGYEDYTNKSFIITDKAVEVSVDLVWIPVTSVVSFSVMNGEVNVEGATLTLSEGTVLTTDEEGSAALELLPGSYTFSIENYGYQTQVDVPFTVEREDVIIETEFELVSENILIFAERGTGNLYSVLPTSLTDSTKIGTVIDEEGNPLKGIRGFVVDDVDNKIAYASLVKSEGAGVYKIDLNTLVATLIYENPDTGTTWDAMSSLIIKDGNLFGVAWINGHGHSYVKLSKDGEFISYSDITANNYYGGFLPMDNGNYYLGNEGSLDLYNDLMESQSSLTLSGTDLNLSVDDFRVMSIAKLNDVVYAIGLDDLTDIMHLTSIDLETGVVTEIKDFPTTADDKQNYVHALTTVPFYSVY</sequence>
<dbReference type="Gene3D" id="2.60.40.1120">
    <property type="entry name" value="Carboxypeptidase-like, regulatory domain"/>
    <property type="match status" value="2"/>
</dbReference>